<evidence type="ECO:0000313" key="6">
    <source>
        <dbReference type="Proteomes" id="UP000214880"/>
    </source>
</evidence>
<proteinExistence type="predicted"/>
<dbReference type="Gene3D" id="3.20.20.10">
    <property type="entry name" value="Alanine racemase"/>
    <property type="match status" value="1"/>
</dbReference>
<dbReference type="EMBL" id="FNHB01000007">
    <property type="protein sequence ID" value="SDM80202.1"/>
    <property type="molecule type" value="Genomic_DNA"/>
</dbReference>
<dbReference type="Proteomes" id="UP000214880">
    <property type="component" value="Unassembled WGS sequence"/>
</dbReference>
<organism evidence="5 6">
    <name type="scientific">Dendrosporobacter quercicolus</name>
    <dbReference type="NCBI Taxonomy" id="146817"/>
    <lineage>
        <taxon>Bacteria</taxon>
        <taxon>Bacillati</taxon>
        <taxon>Bacillota</taxon>
        <taxon>Negativicutes</taxon>
        <taxon>Selenomonadales</taxon>
        <taxon>Sporomusaceae</taxon>
        <taxon>Dendrosporobacter</taxon>
    </lineage>
</organism>
<dbReference type="RefSeq" id="WP_092074173.1">
    <property type="nucleotide sequence ID" value="NZ_FNHB01000007.1"/>
</dbReference>
<protein>
    <submittedName>
        <fullName evidence="5">Predicted amino acid racemase</fullName>
    </submittedName>
</protein>
<dbReference type="PANTHER" id="PTHR30511:SF3">
    <property type="entry name" value="LYSINE RACEMASE"/>
    <property type="match status" value="1"/>
</dbReference>
<accession>A0A1G9W6Q5</accession>
<evidence type="ECO:0000256" key="3">
    <source>
        <dbReference type="ARBA" id="ARBA00023235"/>
    </source>
</evidence>
<keyword evidence="3" id="KW-0413">Isomerase</keyword>
<dbReference type="AlphaFoldDB" id="A0A1G9W6Q5"/>
<dbReference type="GO" id="GO:0008784">
    <property type="term" value="F:alanine racemase activity"/>
    <property type="evidence" value="ECO:0007669"/>
    <property type="project" value="TreeGrafter"/>
</dbReference>
<dbReference type="GO" id="GO:0005829">
    <property type="term" value="C:cytosol"/>
    <property type="evidence" value="ECO:0007669"/>
    <property type="project" value="TreeGrafter"/>
</dbReference>
<reference evidence="5 6" key="1">
    <citation type="submission" date="2016-10" db="EMBL/GenBank/DDBJ databases">
        <authorList>
            <person name="de Groot N.N."/>
        </authorList>
    </citation>
    <scope>NUCLEOTIDE SEQUENCE [LARGE SCALE GENOMIC DNA]</scope>
    <source>
        <strain evidence="5 6">DSM 1736</strain>
    </source>
</reference>
<evidence type="ECO:0000259" key="4">
    <source>
        <dbReference type="Pfam" id="PF01168"/>
    </source>
</evidence>
<dbReference type="InterPro" id="IPR000821">
    <property type="entry name" value="Ala_racemase"/>
</dbReference>
<comment type="cofactor">
    <cofactor evidence="1">
        <name>pyridoxal 5'-phosphate</name>
        <dbReference type="ChEBI" id="CHEBI:597326"/>
    </cofactor>
</comment>
<feature type="domain" description="Alanine racemase N-terminal" evidence="4">
    <location>
        <begin position="9"/>
        <end position="225"/>
    </location>
</feature>
<dbReference type="CDD" id="cd06815">
    <property type="entry name" value="PLPDE_III_AR_like_1"/>
    <property type="match status" value="1"/>
</dbReference>
<dbReference type="PANTHER" id="PTHR30511">
    <property type="entry name" value="ALANINE RACEMASE"/>
    <property type="match status" value="1"/>
</dbReference>
<dbReference type="GO" id="GO:0030170">
    <property type="term" value="F:pyridoxal phosphate binding"/>
    <property type="evidence" value="ECO:0007669"/>
    <property type="project" value="TreeGrafter"/>
</dbReference>
<evidence type="ECO:0000256" key="2">
    <source>
        <dbReference type="ARBA" id="ARBA00022898"/>
    </source>
</evidence>
<dbReference type="InterPro" id="IPR029066">
    <property type="entry name" value="PLP-binding_barrel"/>
</dbReference>
<dbReference type="OrthoDB" id="504078at2"/>
<keyword evidence="6" id="KW-1185">Reference proteome</keyword>
<dbReference type="STRING" id="146817.SAMN04488502_107139"/>
<evidence type="ECO:0000256" key="1">
    <source>
        <dbReference type="ARBA" id="ARBA00001933"/>
    </source>
</evidence>
<sequence>MQSGLTLEIDLDKIRANSARVATKCRAKGIAVIGVTKGFSAMYQIVRAMVAGGIDGLADARMENIVQLRKRDFKNPITLLRIPRLSDIAYVVKYADTSINSEVTVIKALAEAASKMGKVHQIVLMVDLGDLREGVMQENVLSTVRQISRFSGVSLVGLGTNMGCFGGVLPSIDNLGLLVQLGQAVERQSGQPLAILSGGGTSSLLLVENNTMPAGINQLRVGEGILLGTDTTHNRVIPWLYQDAFLLRAEVIEVKDKPSVPVGEIGQDAFGNIPEFEDTGIRKRAILALGRQDVYIEGIFPLDKTLNIMGASSDHTIVDITDSSRSIKVGDQIAFGLSYSGLLSASDSRYIKKVFTGRDSNEN</sequence>
<keyword evidence="2" id="KW-0663">Pyridoxal phosphate</keyword>
<dbReference type="SUPFAM" id="SSF51419">
    <property type="entry name" value="PLP-binding barrel"/>
    <property type="match status" value="1"/>
</dbReference>
<dbReference type="Pfam" id="PF01168">
    <property type="entry name" value="Ala_racemase_N"/>
    <property type="match status" value="1"/>
</dbReference>
<name>A0A1G9W6Q5_9FIRM</name>
<evidence type="ECO:0000313" key="5">
    <source>
        <dbReference type="EMBL" id="SDM80202.1"/>
    </source>
</evidence>
<dbReference type="InterPro" id="IPR001608">
    <property type="entry name" value="Ala_racemase_N"/>
</dbReference>
<gene>
    <name evidence="5" type="ORF">SAMN04488502_107139</name>
</gene>